<dbReference type="InterPro" id="IPR050351">
    <property type="entry name" value="BphY/WalK/GraS-like"/>
</dbReference>
<evidence type="ECO:0000313" key="13">
    <source>
        <dbReference type="Proteomes" id="UP001597418"/>
    </source>
</evidence>
<keyword evidence="3" id="KW-0808">Transferase</keyword>
<keyword evidence="13" id="KW-1185">Reference proteome</keyword>
<evidence type="ECO:0000256" key="1">
    <source>
        <dbReference type="ARBA" id="ARBA00000085"/>
    </source>
</evidence>
<keyword evidence="4" id="KW-0547">Nucleotide-binding</keyword>
<feature type="chain" id="PRO_5047030926" description="histidine kinase" evidence="10">
    <location>
        <begin position="27"/>
        <end position="439"/>
    </location>
</feature>
<comment type="caution">
    <text evidence="12">The sequence shown here is derived from an EMBL/GenBank/DDBJ whole genome shotgun (WGS) entry which is preliminary data.</text>
</comment>
<evidence type="ECO:0000259" key="11">
    <source>
        <dbReference type="PROSITE" id="PS50109"/>
    </source>
</evidence>
<comment type="catalytic activity">
    <reaction evidence="1">
        <text>ATP + protein L-histidine = ADP + protein N-phospho-L-histidine.</text>
        <dbReference type="EC" id="2.7.13.3"/>
    </reaction>
</comment>
<feature type="coiled-coil region" evidence="8">
    <location>
        <begin position="176"/>
        <end position="203"/>
    </location>
</feature>
<dbReference type="RefSeq" id="WP_082784937.1">
    <property type="nucleotide sequence ID" value="NZ_JBHUMB010000005.1"/>
</dbReference>
<evidence type="ECO:0000256" key="3">
    <source>
        <dbReference type="ARBA" id="ARBA00022679"/>
    </source>
</evidence>
<keyword evidence="7" id="KW-0902">Two-component regulatory system</keyword>
<keyword evidence="9" id="KW-0472">Membrane</keyword>
<keyword evidence="10" id="KW-0732">Signal</keyword>
<evidence type="ECO:0000256" key="8">
    <source>
        <dbReference type="SAM" id="Coils"/>
    </source>
</evidence>
<dbReference type="InterPro" id="IPR005467">
    <property type="entry name" value="His_kinase_dom"/>
</dbReference>
<dbReference type="GO" id="GO:0016301">
    <property type="term" value="F:kinase activity"/>
    <property type="evidence" value="ECO:0007669"/>
    <property type="project" value="UniProtKB-KW"/>
</dbReference>
<keyword evidence="5 12" id="KW-0418">Kinase</keyword>
<dbReference type="EMBL" id="JBHUMB010000005">
    <property type="protein sequence ID" value="MFD2742324.1"/>
    <property type="molecule type" value="Genomic_DNA"/>
</dbReference>
<dbReference type="Pfam" id="PF02518">
    <property type="entry name" value="HATPase_c"/>
    <property type="match status" value="1"/>
</dbReference>
<dbReference type="PANTHER" id="PTHR42878">
    <property type="entry name" value="TWO-COMPONENT HISTIDINE KINASE"/>
    <property type="match status" value="1"/>
</dbReference>
<dbReference type="InterPro" id="IPR036097">
    <property type="entry name" value="HisK_dim/P_sf"/>
</dbReference>
<evidence type="ECO:0000256" key="2">
    <source>
        <dbReference type="ARBA" id="ARBA00012438"/>
    </source>
</evidence>
<evidence type="ECO:0000256" key="4">
    <source>
        <dbReference type="ARBA" id="ARBA00022741"/>
    </source>
</evidence>
<evidence type="ECO:0000256" key="10">
    <source>
        <dbReference type="SAM" id="SignalP"/>
    </source>
</evidence>
<evidence type="ECO:0000256" key="7">
    <source>
        <dbReference type="ARBA" id="ARBA00023012"/>
    </source>
</evidence>
<dbReference type="CDD" id="cd00082">
    <property type="entry name" value="HisKA"/>
    <property type="match status" value="1"/>
</dbReference>
<feature type="signal peptide" evidence="10">
    <location>
        <begin position="1"/>
        <end position="26"/>
    </location>
</feature>
<feature type="transmembrane region" description="Helical" evidence="9">
    <location>
        <begin position="155"/>
        <end position="176"/>
    </location>
</feature>
<evidence type="ECO:0000256" key="9">
    <source>
        <dbReference type="SAM" id="Phobius"/>
    </source>
</evidence>
<dbReference type="PANTHER" id="PTHR42878:SF7">
    <property type="entry name" value="SENSOR HISTIDINE KINASE GLRK"/>
    <property type="match status" value="1"/>
</dbReference>
<proteinExistence type="predicted"/>
<dbReference type="Gene3D" id="1.10.287.130">
    <property type="match status" value="1"/>
</dbReference>
<accession>A0ABW5U8S2</accession>
<dbReference type="Proteomes" id="UP001597418">
    <property type="component" value="Unassembled WGS sequence"/>
</dbReference>
<reference evidence="13" key="1">
    <citation type="journal article" date="2019" name="Int. J. Syst. Evol. Microbiol.">
        <title>The Global Catalogue of Microorganisms (GCM) 10K type strain sequencing project: providing services to taxonomists for standard genome sequencing and annotation.</title>
        <authorList>
            <consortium name="The Broad Institute Genomics Platform"/>
            <consortium name="The Broad Institute Genome Sequencing Center for Infectious Disease"/>
            <person name="Wu L."/>
            <person name="Ma J."/>
        </authorList>
    </citation>
    <scope>NUCLEOTIDE SEQUENCE [LARGE SCALE GENOMIC DNA]</scope>
    <source>
        <strain evidence="13">KCTC 42247</strain>
    </source>
</reference>
<dbReference type="SMART" id="SM00387">
    <property type="entry name" value="HATPase_c"/>
    <property type="match status" value="1"/>
</dbReference>
<protein>
    <recommendedName>
        <fullName evidence="2">histidine kinase</fullName>
        <ecNumber evidence="2">2.7.13.3</ecNumber>
    </recommendedName>
</protein>
<evidence type="ECO:0000313" key="12">
    <source>
        <dbReference type="EMBL" id="MFD2742324.1"/>
    </source>
</evidence>
<dbReference type="EC" id="2.7.13.3" evidence="2"/>
<keyword evidence="6" id="KW-0067">ATP-binding</keyword>
<feature type="domain" description="Histidine kinase" evidence="11">
    <location>
        <begin position="213"/>
        <end position="430"/>
    </location>
</feature>
<sequence>MIFSNRTIHVLLLSLGLTLFISKVAAQSQNENIKPKAALTDSLTYVSDLMAYFDNQGKLDSIEKYARISYNLARRENDLKHVLSASNRLAAIYEERGDLKRALQFNKAARDSESALYKESSALGLLETERLKAEFTAKQAEALAHQESESRKSTLMIIGIFSLAVISKTFLLYIIIRKKKSHNKELRIVLDQVERQNMQLDEGYRFKQHLISVVAHDLRAPVASIVSLLKMFEDGFLSEKETKNMLQKARMEMATLKKFLDEMLTWIVGQRDGLRSTSEAFNIASVITETVALYRRRAQKKRIQIEIESPADTTFVRADKQMIRITINNLLNNALKFCGADDYIYVSAQKVDENKVRIMIRDTGVGFDTKIDRKLTELSQKGVIGTWGEKATGIGLSLCILYLNANNTHLNLKSEPGVGAQFWFDLEMTSEEEKQPEKK</sequence>
<dbReference type="InterPro" id="IPR003661">
    <property type="entry name" value="HisK_dim/P_dom"/>
</dbReference>
<dbReference type="SMART" id="SM00388">
    <property type="entry name" value="HisKA"/>
    <property type="match status" value="1"/>
</dbReference>
<evidence type="ECO:0000256" key="5">
    <source>
        <dbReference type="ARBA" id="ARBA00022777"/>
    </source>
</evidence>
<dbReference type="SUPFAM" id="SSF47384">
    <property type="entry name" value="Homodimeric domain of signal transducing histidine kinase"/>
    <property type="match status" value="1"/>
</dbReference>
<organism evidence="12 13">
    <name type="scientific">Sphingobacterium populi</name>
    <dbReference type="NCBI Taxonomy" id="1812824"/>
    <lineage>
        <taxon>Bacteria</taxon>
        <taxon>Pseudomonadati</taxon>
        <taxon>Bacteroidota</taxon>
        <taxon>Sphingobacteriia</taxon>
        <taxon>Sphingobacteriales</taxon>
        <taxon>Sphingobacteriaceae</taxon>
        <taxon>Sphingobacterium</taxon>
    </lineage>
</organism>
<dbReference type="PROSITE" id="PS50109">
    <property type="entry name" value="HIS_KIN"/>
    <property type="match status" value="1"/>
</dbReference>
<dbReference type="InterPro" id="IPR036890">
    <property type="entry name" value="HATPase_C_sf"/>
</dbReference>
<dbReference type="SUPFAM" id="SSF55874">
    <property type="entry name" value="ATPase domain of HSP90 chaperone/DNA topoisomerase II/histidine kinase"/>
    <property type="match status" value="1"/>
</dbReference>
<keyword evidence="9" id="KW-0812">Transmembrane</keyword>
<keyword evidence="8" id="KW-0175">Coiled coil</keyword>
<dbReference type="Gene3D" id="3.30.565.10">
    <property type="entry name" value="Histidine kinase-like ATPase, C-terminal domain"/>
    <property type="match status" value="1"/>
</dbReference>
<gene>
    <name evidence="12" type="ORF">ACFSQ6_02850</name>
</gene>
<dbReference type="InterPro" id="IPR003594">
    <property type="entry name" value="HATPase_dom"/>
</dbReference>
<name>A0ABW5U8S2_9SPHI</name>
<keyword evidence="9" id="KW-1133">Transmembrane helix</keyword>
<evidence type="ECO:0000256" key="6">
    <source>
        <dbReference type="ARBA" id="ARBA00022840"/>
    </source>
</evidence>